<dbReference type="Proteomes" id="UP000054995">
    <property type="component" value="Unassembled WGS sequence"/>
</dbReference>
<comment type="caution">
    <text evidence="2">The sequence shown here is derived from an EMBL/GenBank/DDBJ whole genome shotgun (WGS) entry which is preliminary data.</text>
</comment>
<dbReference type="AlphaFoldDB" id="A0A0V1G404"/>
<reference evidence="2 3" key="1">
    <citation type="submission" date="2015-01" db="EMBL/GenBank/DDBJ databases">
        <title>Evolution of Trichinella species and genotypes.</title>
        <authorList>
            <person name="Korhonen P.K."/>
            <person name="Edoardo P."/>
            <person name="Giuseppe L.R."/>
            <person name="Gasser R.B."/>
        </authorList>
    </citation>
    <scope>NUCLEOTIDE SEQUENCE [LARGE SCALE GENOMIC DNA]</scope>
    <source>
        <strain evidence="2">ISS470</strain>
    </source>
</reference>
<evidence type="ECO:0000313" key="3">
    <source>
        <dbReference type="Proteomes" id="UP000054995"/>
    </source>
</evidence>
<accession>A0A0V1G404</accession>
<evidence type="ECO:0000313" key="2">
    <source>
        <dbReference type="EMBL" id="KRY93001.1"/>
    </source>
</evidence>
<dbReference type="EMBL" id="JYDT01000004">
    <property type="protein sequence ID" value="KRY93001.1"/>
    <property type="molecule type" value="Genomic_DNA"/>
</dbReference>
<keyword evidence="3" id="KW-1185">Reference proteome</keyword>
<feature type="compositionally biased region" description="Basic and acidic residues" evidence="1">
    <location>
        <begin position="136"/>
        <end position="146"/>
    </location>
</feature>
<feature type="region of interest" description="Disordered" evidence="1">
    <location>
        <begin position="127"/>
        <end position="146"/>
    </location>
</feature>
<protein>
    <submittedName>
        <fullName evidence="2">Uncharacterized protein</fullName>
    </submittedName>
</protein>
<name>A0A0V1G404_TRIPS</name>
<dbReference type="OrthoDB" id="10640252at2759"/>
<evidence type="ECO:0000256" key="1">
    <source>
        <dbReference type="SAM" id="MobiDB-lite"/>
    </source>
</evidence>
<gene>
    <name evidence="2" type="ORF">T4D_3709</name>
</gene>
<organism evidence="2 3">
    <name type="scientific">Trichinella pseudospiralis</name>
    <name type="common">Parasitic roundworm</name>
    <dbReference type="NCBI Taxonomy" id="6337"/>
    <lineage>
        <taxon>Eukaryota</taxon>
        <taxon>Metazoa</taxon>
        <taxon>Ecdysozoa</taxon>
        <taxon>Nematoda</taxon>
        <taxon>Enoplea</taxon>
        <taxon>Dorylaimia</taxon>
        <taxon>Trichinellida</taxon>
        <taxon>Trichinellidae</taxon>
        <taxon>Trichinella</taxon>
    </lineage>
</organism>
<proteinExistence type="predicted"/>
<sequence length="146" mass="16608">MLIFGLYGLEDVDNILMFVVQLIGYLFNHSYFLDQLIPSSLIFDRLDQHRSFVLEKDIKEIVSHLFAASRRQWALDAKFTKILNIVSYSIVPPKWWPAAVAAAPVDDNCPCEQYECAGSNSLLKKRSVTQTPQSNERAETKAGKNQ</sequence>